<dbReference type="Proteomes" id="UP001291653">
    <property type="component" value="Unassembled WGS sequence"/>
</dbReference>
<name>A0ABQ5P972_9ACTN</name>
<feature type="compositionally biased region" description="Acidic residues" evidence="1">
    <location>
        <begin position="125"/>
        <end position="136"/>
    </location>
</feature>
<accession>A0ABQ5P972</accession>
<evidence type="ECO:0000313" key="3">
    <source>
        <dbReference type="Proteomes" id="UP001291653"/>
    </source>
</evidence>
<evidence type="ECO:0000256" key="1">
    <source>
        <dbReference type="SAM" id="MobiDB-lite"/>
    </source>
</evidence>
<proteinExistence type="predicted"/>
<sequence length="164" mass="17480">MPLYEIRTGVFASPAVAAEVAGEFRRFLTERAVPCEQSVVGPDEPTPDAVMTVAELYEELPEQWAAEHPGEAPGERRVHEIRTGVLLPSREDVAGLPEELTGLLCPDSQHSGPCAVPWTAGYPTSEEEAEEAEAEEAATGTGGEEPGRPGRRLGEIYGGLTGAR</sequence>
<feature type="region of interest" description="Disordered" evidence="1">
    <location>
        <begin position="116"/>
        <end position="164"/>
    </location>
</feature>
<keyword evidence="3" id="KW-1185">Reference proteome</keyword>
<dbReference type="RefSeq" id="WP_323451064.1">
    <property type="nucleotide sequence ID" value="NZ_BSBI01000018.1"/>
</dbReference>
<evidence type="ECO:0000313" key="2">
    <source>
        <dbReference type="EMBL" id="GLF99107.1"/>
    </source>
</evidence>
<dbReference type="EMBL" id="BSBI01000018">
    <property type="protein sequence ID" value="GLF99107.1"/>
    <property type="molecule type" value="Genomic_DNA"/>
</dbReference>
<protein>
    <submittedName>
        <fullName evidence="2">Uncharacterized protein</fullName>
    </submittedName>
</protein>
<organism evidence="2 3">
    <name type="scientific">Streptomyces yaizuensis</name>
    <dbReference type="NCBI Taxonomy" id="2989713"/>
    <lineage>
        <taxon>Bacteria</taxon>
        <taxon>Bacillati</taxon>
        <taxon>Actinomycetota</taxon>
        <taxon>Actinomycetes</taxon>
        <taxon>Kitasatosporales</taxon>
        <taxon>Streptomycetaceae</taxon>
        <taxon>Streptomyces</taxon>
    </lineage>
</organism>
<comment type="caution">
    <text evidence="2">The sequence shown here is derived from an EMBL/GenBank/DDBJ whole genome shotgun (WGS) entry which is preliminary data.</text>
</comment>
<reference evidence="2 3" key="1">
    <citation type="submission" date="2022-10" db="EMBL/GenBank/DDBJ databases">
        <title>Draft genome sequence of Streptomyces sp. YSPA8.</title>
        <authorList>
            <person name="Moriuchi R."/>
            <person name="Dohra H."/>
            <person name="Yamamura H."/>
            <person name="Kodani S."/>
        </authorList>
    </citation>
    <scope>NUCLEOTIDE SEQUENCE [LARGE SCALE GENOMIC DNA]</scope>
    <source>
        <strain evidence="2 3">YSPA8</strain>
    </source>
</reference>
<feature type="compositionally biased region" description="Basic and acidic residues" evidence="1">
    <location>
        <begin position="145"/>
        <end position="154"/>
    </location>
</feature>
<gene>
    <name evidence="2" type="ORF">SYYSPA8_32440</name>
</gene>